<feature type="compositionally biased region" description="Low complexity" evidence="1">
    <location>
        <begin position="517"/>
        <end position="533"/>
    </location>
</feature>
<evidence type="ECO:0000313" key="3">
    <source>
        <dbReference type="Proteomes" id="UP001527866"/>
    </source>
</evidence>
<gene>
    <name evidence="2" type="ORF">O4J56_28555</name>
</gene>
<dbReference type="RefSeq" id="WP_270690098.1">
    <property type="nucleotide sequence ID" value="NZ_JAQFWQ010000132.1"/>
</dbReference>
<keyword evidence="3" id="KW-1185">Reference proteome</keyword>
<feature type="region of interest" description="Disordered" evidence="1">
    <location>
        <begin position="517"/>
        <end position="540"/>
    </location>
</feature>
<organism evidence="2 3">
    <name type="scientific">Nocardiopsis endophytica</name>
    <dbReference type="NCBI Taxonomy" id="3018445"/>
    <lineage>
        <taxon>Bacteria</taxon>
        <taxon>Bacillati</taxon>
        <taxon>Actinomycetota</taxon>
        <taxon>Actinomycetes</taxon>
        <taxon>Streptosporangiales</taxon>
        <taxon>Nocardiopsidaceae</taxon>
        <taxon>Nocardiopsis</taxon>
    </lineage>
</organism>
<evidence type="ECO:0000256" key="1">
    <source>
        <dbReference type="SAM" id="MobiDB-lite"/>
    </source>
</evidence>
<dbReference type="Proteomes" id="UP001527866">
    <property type="component" value="Unassembled WGS sequence"/>
</dbReference>
<protein>
    <submittedName>
        <fullName evidence="2">DUF2397 domain-containing protein</fullName>
    </submittedName>
</protein>
<proteinExistence type="predicted"/>
<evidence type="ECO:0000313" key="2">
    <source>
        <dbReference type="EMBL" id="MDA2814628.1"/>
    </source>
</evidence>
<accession>A0ABT4UCI0</accession>
<dbReference type="EMBL" id="JAQFWQ010000132">
    <property type="protein sequence ID" value="MDA2814628.1"/>
    <property type="molecule type" value="Genomic_DNA"/>
</dbReference>
<sequence length="540" mass="57235">MPYSPPEPADLDRLRLYAYLSAPERRTYLAIMRLFTGTLLADLGAGDVGAALAAAERRGEVDEGESRLDTVVDRLEQLARWGNLVPGRREPAATIAEFTRSRVRYQVAKLAMRVQRDVDDLLSVAEGAREVSRELLPAIERGLAETSRLLDEVLEAAPDGRAAPRALRERLSQQVTTLFLQHGEFAAAVRDFYAYLGSVIARYDLSPEEMAGFKHMLLEYVDLIARDVLRHAEPVADRLAALDGRRDALLRVLGGGADLVPNTTVVGQTELMERAPGRTAADWDGLAGWFVGRPGRPSEADELREATSRAISALLGNVKRATGAGGVDPGRRRDLLRLAAWFDGAAPADAHDMYAAAFGLFSARHLALAPEEDAPSPGLPWSGGEGVPVEVNVRSRGDRTPGGQIPRLGDDPLGRAALLEEEARRKRRRSAAVGELAASAGDLAGARLSADALELFCELLTLAGAGRDAPAEQGTAADPVSGLTLVLRPDGGAARIGSVFGTLELHGTRVELDVAEGAAAGPDPDGAAEAGDAAGSGVGR</sequence>
<dbReference type="Pfam" id="PF09660">
    <property type="entry name" value="DUF2397"/>
    <property type="match status" value="1"/>
</dbReference>
<reference evidence="2 3" key="1">
    <citation type="submission" date="2023-01" db="EMBL/GenBank/DDBJ databases">
        <title>Draft genome sequence of Nocardiopsis sp. RSe5-2 isolated from halophytes.</title>
        <authorList>
            <person name="Duangmal K."/>
            <person name="Chantavorakit T."/>
        </authorList>
    </citation>
    <scope>NUCLEOTIDE SEQUENCE [LARGE SCALE GENOMIC DNA]</scope>
    <source>
        <strain evidence="2 3">RSe5-2</strain>
    </source>
</reference>
<comment type="caution">
    <text evidence="2">The sequence shown here is derived from an EMBL/GenBank/DDBJ whole genome shotgun (WGS) entry which is preliminary data.</text>
</comment>
<name>A0ABT4UCI0_9ACTN</name>
<dbReference type="InterPro" id="IPR013493">
    <property type="entry name" value="CHP02677"/>
</dbReference>